<gene>
    <name evidence="4" type="ORF">IAB63_01105</name>
</gene>
<feature type="domain" description="HIRAN" evidence="3">
    <location>
        <begin position="1"/>
        <end position="99"/>
    </location>
</feature>
<evidence type="ECO:0000313" key="4">
    <source>
        <dbReference type="EMBL" id="HIU01836.1"/>
    </source>
</evidence>
<comment type="caution">
    <text evidence="4">The sequence shown here is derived from an EMBL/GenBank/DDBJ whole genome shotgun (WGS) entry which is preliminary data.</text>
</comment>
<protein>
    <submittedName>
        <fullName evidence="4">HIRAN domain-containing protein</fullName>
    </submittedName>
</protein>
<name>A0A9D1KV59_9FIRM</name>
<evidence type="ECO:0000259" key="3">
    <source>
        <dbReference type="SMART" id="SM00910"/>
    </source>
</evidence>
<evidence type="ECO:0000256" key="1">
    <source>
        <dbReference type="ARBA" id="ARBA00022723"/>
    </source>
</evidence>
<organism evidence="4 5">
    <name type="scientific">Candidatus Onthocola gallistercoris</name>
    <dbReference type="NCBI Taxonomy" id="2840876"/>
    <lineage>
        <taxon>Bacteria</taxon>
        <taxon>Bacillati</taxon>
        <taxon>Bacillota</taxon>
        <taxon>Bacilli</taxon>
        <taxon>Candidatus Onthocola</taxon>
    </lineage>
</organism>
<keyword evidence="2" id="KW-0378">Hydrolase</keyword>
<dbReference type="Gene3D" id="3.30.70.2330">
    <property type="match status" value="1"/>
</dbReference>
<dbReference type="GO" id="GO:0008270">
    <property type="term" value="F:zinc ion binding"/>
    <property type="evidence" value="ECO:0007669"/>
    <property type="project" value="InterPro"/>
</dbReference>
<proteinExistence type="predicted"/>
<dbReference type="GO" id="GO:0016818">
    <property type="term" value="F:hydrolase activity, acting on acid anhydrides, in phosphorus-containing anhydrides"/>
    <property type="evidence" value="ECO:0007669"/>
    <property type="project" value="InterPro"/>
</dbReference>
<dbReference type="SMART" id="SM00910">
    <property type="entry name" value="HIRAN"/>
    <property type="match status" value="1"/>
</dbReference>
<keyword evidence="1" id="KW-0479">Metal-binding</keyword>
<evidence type="ECO:0000313" key="5">
    <source>
        <dbReference type="Proteomes" id="UP000824164"/>
    </source>
</evidence>
<dbReference type="EMBL" id="DVLT01000005">
    <property type="protein sequence ID" value="HIU01836.1"/>
    <property type="molecule type" value="Genomic_DNA"/>
</dbReference>
<reference evidence="4" key="1">
    <citation type="submission" date="2020-10" db="EMBL/GenBank/DDBJ databases">
        <authorList>
            <person name="Gilroy R."/>
        </authorList>
    </citation>
    <scope>NUCLEOTIDE SEQUENCE</scope>
    <source>
        <strain evidence="4">CHK187-14744</strain>
    </source>
</reference>
<reference evidence="4" key="2">
    <citation type="journal article" date="2021" name="PeerJ">
        <title>Extensive microbial diversity within the chicken gut microbiome revealed by metagenomics and culture.</title>
        <authorList>
            <person name="Gilroy R."/>
            <person name="Ravi A."/>
            <person name="Getino M."/>
            <person name="Pursley I."/>
            <person name="Horton D.L."/>
            <person name="Alikhan N.F."/>
            <person name="Baker D."/>
            <person name="Gharbi K."/>
            <person name="Hall N."/>
            <person name="Watson M."/>
            <person name="Adriaenssens E.M."/>
            <person name="Foster-Nyarko E."/>
            <person name="Jarju S."/>
            <person name="Secka A."/>
            <person name="Antonio M."/>
            <person name="Oren A."/>
            <person name="Chaudhuri R.R."/>
            <person name="La Ragione R."/>
            <person name="Hildebrand F."/>
            <person name="Pallen M.J."/>
        </authorList>
    </citation>
    <scope>NUCLEOTIDE SEQUENCE</scope>
    <source>
        <strain evidence="4">CHK187-14744</strain>
    </source>
</reference>
<dbReference type="AlphaFoldDB" id="A0A9D1KV59"/>
<dbReference type="Pfam" id="PF08797">
    <property type="entry name" value="HIRAN"/>
    <property type="match status" value="1"/>
</dbReference>
<evidence type="ECO:0000256" key="2">
    <source>
        <dbReference type="ARBA" id="ARBA00022801"/>
    </source>
</evidence>
<sequence length="112" mass="12333">MAKTYFTLTGTKHYYGADFLKKGMRLTLEKEPDNKYDREAIMVKLDCLGTIGYVANSVYTVLGESMSAGRLYDKIGDQADAKVVLVTSCGILCKVCKKSLAENISDTKNSCI</sequence>
<dbReference type="GO" id="GO:0003676">
    <property type="term" value="F:nucleic acid binding"/>
    <property type="evidence" value="ECO:0007669"/>
    <property type="project" value="InterPro"/>
</dbReference>
<dbReference type="InterPro" id="IPR014905">
    <property type="entry name" value="HIRAN"/>
</dbReference>
<accession>A0A9D1KV59</accession>
<dbReference type="Proteomes" id="UP000824164">
    <property type="component" value="Unassembled WGS sequence"/>
</dbReference>